<evidence type="ECO:0000256" key="6">
    <source>
        <dbReference type="ARBA" id="ARBA00022695"/>
    </source>
</evidence>
<evidence type="ECO:0000256" key="4">
    <source>
        <dbReference type="ARBA" id="ARBA00022484"/>
    </source>
</evidence>
<keyword evidence="5" id="KW-0808">Transferase</keyword>
<sequence length="1274" mass="142668">MDNHDDLAVERLINCLTGELELTDDIFLAANSALRSRDRSYVYRQLNAIPFHTPVYVTRAILVNRDHRDYYHTDSRGLVRRKLSVTVGADDDVYVPCCNIGPLLAPHRTLEGYGILDPKFAATIKDPASRIAITFAKSATVQARQVKDDITRFLQALLLMNGKQAIVGDEYADRSPTPPCETCPALHAVSQVIQLLGFAPPNLSPFLALPAGGLWHMPGTAKVMPVQVPQLLNDLVNLAILRVMLRIPDELTYFGVRVLLAAAYSESYSWAVLQCKHFFPDLSVHAMYKTNFSGGYAPIFDWPSPRSDYRFTYLGHRTMTSEDKPVLPLDLKKVDETARKFDLVDVAERMKTYLADINTHTHASMKYAHHVMALTSSSFTVQTATESVYAEYTQNPVIEQPIPPDSWTGPIGYLRLLKTDAPAPALSLHRTWRNAAVAVAKDMRQMDPLQQAIMRTQYVTPRGGSGYSLRTSLEAANVAIRDFRNAGVKISTKIYQAAQTAQIPFEVLLPAVLAAVTLGTRFQVQRRPRAIMPLNIVQQTVSAIHTIVADYINKHMYLSTTSGSAVQEKVIPLVLFASTTPTTVVNVDVKACDACVTYSYFLSVICAAMYEGLNPHGDPRPFMGVPVLPYTNRVSSAMMTDEASGMQVMVQQLARLYQNGFRYMVSDPMAPGNIFELPTLTFPSGSTATSTEHSANNSTMMDHFITTWLPEHTTNPELKAIVRQMSIRDNYVRQGDDGMCIIDNVSGRRISAESLTEFTTLLKKYGRQFGWVYDIDASGCAEYLKIYAVNGCRVPNCSRHPILGKEMANPDAYDPWPQIINALMGLWRSGLTEAYDTVDWTRYMWALVTIYASGSMTTTKGQRLRLAYPMSTFITLGIPPIRIWGCDPFTVSVYMPPGDMGVYALINVYRHHLYTIIAAHGDKYRQDRGDDMFDGHNVLQFLHDTRFTHGYFAAAHHRVPLRESREVDAKARLDMISALSDFLYHDPELRFRVIAGRRLWDTYGQGQHGAYLHRVPSLDDVPHRWYKEAREADRATLSDEERLFKSLQRAITRPSLMLSKLLMAYLRVGWDIGELMPAAVSPQVPLTAGMHPQNPDMFMKMTSLGPFLERVGQYFHDALFVKRVVSGMDVNTLDAALLKLRILGAPANALVGVIMQSGFSESEAAEIAGRIQLKDARTVQIARVVNLCVPDTWMLFNFHLLLHATVNPHGMYGQTTFTKIPPSMPWLRSILLFLGSSINMTRVGPIHQVYLARIHGTGASLARQFQQWMSSAHK</sequence>
<dbReference type="SUPFAM" id="SSF56672">
    <property type="entry name" value="DNA/RNA polymerases"/>
    <property type="match status" value="1"/>
</dbReference>
<evidence type="ECO:0000256" key="7">
    <source>
        <dbReference type="ARBA" id="ARBA00022741"/>
    </source>
</evidence>
<keyword evidence="9" id="KW-0693">Viral RNA replication</keyword>
<name>A0A8F9WLU8_GCRV</name>
<keyword evidence="4" id="KW-0696">RNA-directed RNA polymerase</keyword>
<evidence type="ECO:0000256" key="8">
    <source>
        <dbReference type="ARBA" id="ARBA00022844"/>
    </source>
</evidence>
<organism evidence="11">
    <name type="scientific">Grass carp reovirus</name>
    <name type="common">GCRV</name>
    <dbReference type="NCBI Taxonomy" id="128987"/>
    <lineage>
        <taxon>Viruses</taxon>
        <taxon>Riboviria</taxon>
        <taxon>Orthornavirae</taxon>
        <taxon>Duplornaviricota</taxon>
        <taxon>Resentoviricetes</taxon>
        <taxon>Reovirales</taxon>
        <taxon>Spinareoviridae</taxon>
        <taxon>Aquareovirus</taxon>
        <taxon>Aquareovirus ctenopharyngodontis</taxon>
    </lineage>
</organism>
<dbReference type="GO" id="GO:0003723">
    <property type="term" value="F:RNA binding"/>
    <property type="evidence" value="ECO:0007669"/>
    <property type="project" value="InterPro"/>
</dbReference>
<evidence type="ECO:0000256" key="2">
    <source>
        <dbReference type="ARBA" id="ARBA00009581"/>
    </source>
</evidence>
<dbReference type="InterPro" id="IPR007097">
    <property type="entry name" value="RNA-dir_pol_reovirus"/>
</dbReference>
<evidence type="ECO:0000256" key="1">
    <source>
        <dbReference type="ARBA" id="ARBA00004328"/>
    </source>
</evidence>
<keyword evidence="7" id="KW-0547">Nucleotide-binding</keyword>
<dbReference type="PROSITE" id="PS50523">
    <property type="entry name" value="RDRP_DSRNA_REO"/>
    <property type="match status" value="1"/>
</dbReference>
<dbReference type="EC" id="2.7.7.48" evidence="3"/>
<dbReference type="GO" id="GO:0019013">
    <property type="term" value="C:viral nucleocapsid"/>
    <property type="evidence" value="ECO:0007669"/>
    <property type="project" value="InterPro"/>
</dbReference>
<dbReference type="InterPro" id="IPR043502">
    <property type="entry name" value="DNA/RNA_pol_sf"/>
</dbReference>
<dbReference type="InterPro" id="IPR012915">
    <property type="entry name" value="RdRP_5"/>
</dbReference>
<evidence type="ECO:0000256" key="5">
    <source>
        <dbReference type="ARBA" id="ARBA00022679"/>
    </source>
</evidence>
<keyword evidence="8" id="KW-0946">Virion</keyword>
<comment type="similarity">
    <text evidence="2">Belongs to the reoviridae RNA-directed RNA polymerase family.</text>
</comment>
<accession>A0A8F9WLU8</accession>
<evidence type="ECO:0000259" key="10">
    <source>
        <dbReference type="PROSITE" id="PS50523"/>
    </source>
</evidence>
<evidence type="ECO:0000256" key="9">
    <source>
        <dbReference type="ARBA" id="ARBA00022953"/>
    </source>
</evidence>
<dbReference type="GO" id="GO:0003968">
    <property type="term" value="F:RNA-directed RNA polymerase activity"/>
    <property type="evidence" value="ECO:0007669"/>
    <property type="project" value="UniProtKB-KW"/>
</dbReference>
<proteinExistence type="inferred from homology"/>
<keyword evidence="6" id="KW-0548">Nucleotidyltransferase</keyword>
<feature type="domain" description="RdRp catalytic" evidence="10">
    <location>
        <begin position="558"/>
        <end position="794"/>
    </location>
</feature>
<reference evidence="11" key="1">
    <citation type="submission" date="2020-05" db="EMBL/GenBank/DDBJ databases">
        <title>The epidemic status, phylogenetic analysis and genetic diversity of grass carp reovirus isolates from 2011 to 2019.</title>
        <authorList>
            <person name="Zeng W.W."/>
        </authorList>
    </citation>
    <scope>NUCLEOTIDE SEQUENCE</scope>
    <source>
        <strain evidence="11">HuB1007</strain>
    </source>
</reference>
<evidence type="ECO:0000313" key="11">
    <source>
        <dbReference type="EMBL" id="QYL01391.1"/>
    </source>
</evidence>
<dbReference type="Pfam" id="PF07925">
    <property type="entry name" value="RdRP_5"/>
    <property type="match status" value="1"/>
</dbReference>
<dbReference type="GO" id="GO:0019079">
    <property type="term" value="P:viral genome replication"/>
    <property type="evidence" value="ECO:0007669"/>
    <property type="project" value="InterPro"/>
</dbReference>
<dbReference type="EMBL" id="MT543210">
    <property type="protein sequence ID" value="QYL01391.1"/>
    <property type="molecule type" value="Genomic_RNA"/>
</dbReference>
<dbReference type="Gene3D" id="3.90.1850.10">
    <property type="entry name" value="RNA-directed RNA polymerase lambda-3"/>
    <property type="match status" value="1"/>
</dbReference>
<dbReference type="GO" id="GO:0000166">
    <property type="term" value="F:nucleotide binding"/>
    <property type="evidence" value="ECO:0007669"/>
    <property type="project" value="UniProtKB-KW"/>
</dbReference>
<evidence type="ECO:0000256" key="3">
    <source>
        <dbReference type="ARBA" id="ARBA00012494"/>
    </source>
</evidence>
<comment type="subcellular location">
    <subcellularLocation>
        <location evidence="1">Virion</location>
    </subcellularLocation>
</comment>
<protein>
    <recommendedName>
        <fullName evidence="3">RNA-directed RNA polymerase</fullName>
        <ecNumber evidence="3">2.7.7.48</ecNumber>
    </recommendedName>
</protein>